<reference evidence="1" key="1">
    <citation type="submission" date="2022-07" db="EMBL/GenBank/DDBJ databases">
        <title>Complete genome sequence of carbapenem-resistant Klebsiella spp. in Japan.</title>
        <authorList>
            <person name="Maehana S."/>
            <person name="Suzuki M."/>
            <person name="Kitasato H."/>
        </authorList>
    </citation>
    <scope>NUCLEOTIDE SEQUENCE</scope>
    <source>
        <strain evidence="1">KAM644</strain>
    </source>
</reference>
<gene>
    <name evidence="1" type="ORF">KAM644c_08160</name>
</gene>
<evidence type="ECO:0000313" key="1">
    <source>
        <dbReference type="EMBL" id="BDO11750.1"/>
    </source>
</evidence>
<accession>A0AAN2CCJ6</accession>
<dbReference type="AlphaFoldDB" id="A0AAN2CCJ6"/>
<dbReference type="RefSeq" id="WP_261902048.1">
    <property type="nucleotide sequence ID" value="NZ_AP026392.1"/>
</dbReference>
<name>A0AAN2CCJ6_9ENTR</name>
<dbReference type="EMBL" id="AP026407">
    <property type="protein sequence ID" value="BDO11750.1"/>
    <property type="molecule type" value="Genomic_DNA"/>
</dbReference>
<evidence type="ECO:0000313" key="2">
    <source>
        <dbReference type="Proteomes" id="UP001058353"/>
    </source>
</evidence>
<organism evidence="1 2">
    <name type="scientific">Klebsiella quasipneumoniae subsp. quasipneumoniae</name>
    <dbReference type="NCBI Taxonomy" id="1667327"/>
    <lineage>
        <taxon>Bacteria</taxon>
        <taxon>Pseudomonadati</taxon>
        <taxon>Pseudomonadota</taxon>
        <taxon>Gammaproteobacteria</taxon>
        <taxon>Enterobacterales</taxon>
        <taxon>Enterobacteriaceae</taxon>
        <taxon>Klebsiella/Raoultella group</taxon>
        <taxon>Klebsiella</taxon>
        <taxon>Klebsiella pneumoniae complex</taxon>
    </lineage>
</organism>
<proteinExistence type="predicted"/>
<sequence>MLKGKERVSWLNWRIFPGGFHVLYIPDPLDDAHMMMKALASGHGKAAINAVMIYFPAVGAARRQPAGRPYLSDGNGMSNFSDRIQP</sequence>
<dbReference type="Proteomes" id="UP001058353">
    <property type="component" value="Chromosome"/>
</dbReference>
<protein>
    <submittedName>
        <fullName evidence="1">Uncharacterized protein</fullName>
    </submittedName>
</protein>